<dbReference type="GO" id="GO:0000492">
    <property type="term" value="P:box C/D snoRNP assembly"/>
    <property type="evidence" value="ECO:0007669"/>
    <property type="project" value="TreeGrafter"/>
</dbReference>
<evidence type="ECO:0000256" key="6">
    <source>
        <dbReference type="ARBA" id="ARBA00022833"/>
    </source>
</evidence>
<feature type="compositionally biased region" description="Acidic residues" evidence="14">
    <location>
        <begin position="162"/>
        <end position="175"/>
    </location>
</feature>
<dbReference type="InterPro" id="IPR007529">
    <property type="entry name" value="Znf_HIT"/>
</dbReference>
<feature type="region of interest" description="Disordered" evidence="14">
    <location>
        <begin position="270"/>
        <end position="292"/>
    </location>
</feature>
<keyword evidence="7" id="KW-0832">Ubl conjugation</keyword>
<evidence type="ECO:0000313" key="17">
    <source>
        <dbReference type="Proteomes" id="UP000241462"/>
    </source>
</evidence>
<keyword evidence="4" id="KW-0479">Metal-binding</keyword>
<dbReference type="InterPro" id="IPR051639">
    <property type="entry name" value="BCD1"/>
</dbReference>
<evidence type="ECO:0000256" key="12">
    <source>
        <dbReference type="ARBA" id="ARBA00077531"/>
    </source>
</evidence>
<accession>A0A2T3A8B3</accession>
<keyword evidence="3" id="KW-0597">Phosphoprotein</keyword>
<evidence type="ECO:0000256" key="2">
    <source>
        <dbReference type="ARBA" id="ARBA00022517"/>
    </source>
</evidence>
<evidence type="ECO:0000256" key="9">
    <source>
        <dbReference type="ARBA" id="ARBA00049654"/>
    </source>
</evidence>
<dbReference type="Proteomes" id="UP000241462">
    <property type="component" value="Unassembled WGS sequence"/>
</dbReference>
<dbReference type="FunCoup" id="A0A2T3A8B3">
    <property type="interactions" value="103"/>
</dbReference>
<dbReference type="PANTHER" id="PTHR13483">
    <property type="entry name" value="BOX C_D SNORNA PROTEIN 1-RELATED"/>
    <property type="match status" value="1"/>
</dbReference>
<reference evidence="16 17" key="1">
    <citation type="journal article" date="2018" name="Mycol. Prog.">
        <title>Coniella lustricola, a new species from submerged detritus.</title>
        <authorList>
            <person name="Raudabaugh D.B."/>
            <person name="Iturriaga T."/>
            <person name="Carver A."/>
            <person name="Mondo S."/>
            <person name="Pangilinan J."/>
            <person name="Lipzen A."/>
            <person name="He G."/>
            <person name="Amirebrahimi M."/>
            <person name="Grigoriev I.V."/>
            <person name="Miller A.N."/>
        </authorList>
    </citation>
    <scope>NUCLEOTIDE SEQUENCE [LARGE SCALE GENOMIC DNA]</scope>
    <source>
        <strain evidence="16 17">B22-T-1</strain>
    </source>
</reference>
<dbReference type="PANTHER" id="PTHR13483:SF11">
    <property type="entry name" value="ZINC FINGER HIT DOMAIN-CONTAINING PROTEIN 3"/>
    <property type="match status" value="1"/>
</dbReference>
<feature type="region of interest" description="Disordered" evidence="14">
    <location>
        <begin position="149"/>
        <end position="184"/>
    </location>
</feature>
<dbReference type="SUPFAM" id="SSF144232">
    <property type="entry name" value="HIT/MYND zinc finger-like"/>
    <property type="match status" value="1"/>
</dbReference>
<dbReference type="InParanoid" id="A0A2T3A8B3"/>
<dbReference type="AlphaFoldDB" id="A0A2T3A8B3"/>
<feature type="compositionally biased region" description="Polar residues" evidence="14">
    <location>
        <begin position="541"/>
        <end position="553"/>
    </location>
</feature>
<dbReference type="Pfam" id="PF04438">
    <property type="entry name" value="zf-HIT"/>
    <property type="match status" value="1"/>
</dbReference>
<evidence type="ECO:0000256" key="10">
    <source>
        <dbReference type="ARBA" id="ARBA00061949"/>
    </source>
</evidence>
<comment type="similarity">
    <text evidence="9">Belongs to the BCD1 family.</text>
</comment>
<evidence type="ECO:0000313" key="16">
    <source>
        <dbReference type="EMBL" id="PSR85591.1"/>
    </source>
</evidence>
<dbReference type="InterPro" id="IPR057721">
    <property type="entry name" value="BCD1_alpha/beta"/>
</dbReference>
<evidence type="ECO:0000256" key="13">
    <source>
        <dbReference type="PROSITE-ProRule" id="PRU00453"/>
    </source>
</evidence>
<comment type="function">
    <text evidence="8">Required for box C/D snoRNAs accumulation involved in snoRNA processing, snoRNA transport to the nucleolus and ribosome biogenesis.</text>
</comment>
<dbReference type="FunFam" id="3.30.60.190:FF:000001">
    <property type="entry name" value="box C/D snoRNA protein 1"/>
    <property type="match status" value="1"/>
</dbReference>
<protein>
    <recommendedName>
        <fullName evidence="11">Box C/D snoRNA protein 1</fullName>
    </recommendedName>
    <alternativeName>
        <fullName evidence="12">Zinc finger HIT domain-containing protein 6</fullName>
    </alternativeName>
</protein>
<feature type="compositionally biased region" description="Acidic residues" evidence="14">
    <location>
        <begin position="572"/>
        <end position="589"/>
    </location>
</feature>
<evidence type="ECO:0000259" key="15">
    <source>
        <dbReference type="PROSITE" id="PS51083"/>
    </source>
</evidence>
<feature type="region of interest" description="Disordered" evidence="14">
    <location>
        <begin position="1"/>
        <end position="25"/>
    </location>
</feature>
<dbReference type="GO" id="GO:0070761">
    <property type="term" value="C:pre-snoRNP complex"/>
    <property type="evidence" value="ECO:0007669"/>
    <property type="project" value="TreeGrafter"/>
</dbReference>
<feature type="compositionally biased region" description="Basic and acidic residues" evidence="14">
    <location>
        <begin position="429"/>
        <end position="450"/>
    </location>
</feature>
<keyword evidence="2" id="KW-0690">Ribosome biogenesis</keyword>
<keyword evidence="17" id="KW-1185">Reference proteome</keyword>
<evidence type="ECO:0000256" key="4">
    <source>
        <dbReference type="ARBA" id="ARBA00022723"/>
    </source>
</evidence>
<dbReference type="STRING" id="2025994.A0A2T3A8B3"/>
<keyword evidence="5 13" id="KW-0863">Zinc-finger</keyword>
<evidence type="ECO:0000256" key="14">
    <source>
        <dbReference type="SAM" id="MobiDB-lite"/>
    </source>
</evidence>
<feature type="region of interest" description="Disordered" evidence="14">
    <location>
        <begin position="425"/>
        <end position="596"/>
    </location>
</feature>
<organism evidence="16 17">
    <name type="scientific">Coniella lustricola</name>
    <dbReference type="NCBI Taxonomy" id="2025994"/>
    <lineage>
        <taxon>Eukaryota</taxon>
        <taxon>Fungi</taxon>
        <taxon>Dikarya</taxon>
        <taxon>Ascomycota</taxon>
        <taxon>Pezizomycotina</taxon>
        <taxon>Sordariomycetes</taxon>
        <taxon>Sordariomycetidae</taxon>
        <taxon>Diaporthales</taxon>
        <taxon>Schizoparmaceae</taxon>
        <taxon>Coniella</taxon>
    </lineage>
</organism>
<dbReference type="CDD" id="cd23023">
    <property type="entry name" value="zf-HIT_BCD1"/>
    <property type="match status" value="1"/>
</dbReference>
<dbReference type="GO" id="GO:0005634">
    <property type="term" value="C:nucleus"/>
    <property type="evidence" value="ECO:0007669"/>
    <property type="project" value="TreeGrafter"/>
</dbReference>
<dbReference type="EMBL" id="KZ678440">
    <property type="protein sequence ID" value="PSR85591.1"/>
    <property type="molecule type" value="Genomic_DNA"/>
</dbReference>
<keyword evidence="1" id="KW-1017">Isopeptide bond</keyword>
<dbReference type="GO" id="GO:0048254">
    <property type="term" value="P:snoRNA localization"/>
    <property type="evidence" value="ECO:0007669"/>
    <property type="project" value="TreeGrafter"/>
</dbReference>
<evidence type="ECO:0000256" key="3">
    <source>
        <dbReference type="ARBA" id="ARBA00022553"/>
    </source>
</evidence>
<proteinExistence type="inferred from homology"/>
<feature type="compositionally biased region" description="Acidic residues" evidence="14">
    <location>
        <begin position="283"/>
        <end position="292"/>
    </location>
</feature>
<dbReference type="GO" id="GO:0000463">
    <property type="term" value="P:maturation of LSU-rRNA from tricistronic rRNA transcript (SSU-rRNA, 5.8S rRNA, LSU-rRNA)"/>
    <property type="evidence" value="ECO:0007669"/>
    <property type="project" value="TreeGrafter"/>
</dbReference>
<dbReference type="OrthoDB" id="272357at2759"/>
<evidence type="ECO:0000256" key="7">
    <source>
        <dbReference type="ARBA" id="ARBA00022843"/>
    </source>
</evidence>
<feature type="compositionally biased region" description="Basic and acidic residues" evidence="14">
    <location>
        <begin position="525"/>
        <end position="539"/>
    </location>
</feature>
<evidence type="ECO:0000256" key="11">
    <source>
        <dbReference type="ARBA" id="ARBA00068630"/>
    </source>
</evidence>
<feature type="compositionally biased region" description="Gly residues" evidence="14">
    <location>
        <begin position="150"/>
        <end position="161"/>
    </location>
</feature>
<evidence type="ECO:0000256" key="8">
    <source>
        <dbReference type="ARBA" id="ARBA00049598"/>
    </source>
</evidence>
<evidence type="ECO:0000256" key="5">
    <source>
        <dbReference type="ARBA" id="ARBA00022771"/>
    </source>
</evidence>
<name>A0A2T3A8B3_9PEZI</name>
<sequence>MSHNLTESPLLFPRPPPSPRTDHNTMADPLLSTLCSICHTVVPKYTCPACHAQTCSLPCSQKHKAWANCTGKRDPTAFMPAAQLKTPAGVDHDYNFLSSIERERDRNQRELVEDRGLFSDKQLRELSEEKRWRKMWFGEEVRFVSAGAGSSAGGQIRGFGSDGEDNNNSDDGDDDKDAKNPAAVAARRAHSALARRVRQRLDQANVEVVHMPLGMSRQRENTTAWNRKAQRINWCVEWIVHEATTQSPAPSKRIRHKALETTPLYKALGNSLSWQRKGQKKEEDDDEDDEDVPLSLYARKRRRILIKEVKEEGRRTAMQDAALKTWQTTPYMTQNPYTAAWNLDRSAAISSWLPDEAIDEKKHHRFYLLKPLTPLGKPKELIPLGPTDTLGRALTGRTVLEYPTIYVLPPSSAIAGEHELPEGFILGSPERRVREKNPKPEKRKAGDNKGVKSQPPNKHRAVGEDGLSMRGGRSERGRGRGRGGVRGRGGGRFQQQHNERENAAAAAAADTSSSDPDNCSDEEGELHSDTEFEDREKVDAQQINPSTKPSSLSARAAAPDKPTLGLLAYGSDSDDEEGSGNDDEGEDFDVAGLKPENPELVASAIQEIVGLLS</sequence>
<keyword evidence="6" id="KW-0862">Zinc</keyword>
<evidence type="ECO:0000256" key="1">
    <source>
        <dbReference type="ARBA" id="ARBA00022499"/>
    </source>
</evidence>
<comment type="subunit">
    <text evidence="10">Interacts with FBL, SNU13, NOP58, NUFIP1, RUVBL1, RUVBL2 and TAF9. Interacts (via HIT-type zinc finger) with the RUVBL1/RUVBL2 complex in the presence of ADP.</text>
</comment>
<dbReference type="Pfam" id="PF25790">
    <property type="entry name" value="BCD1"/>
    <property type="match status" value="1"/>
</dbReference>
<gene>
    <name evidence="16" type="ORF">BD289DRAFT_253456</name>
</gene>
<dbReference type="PROSITE" id="PS51083">
    <property type="entry name" value="ZF_HIT"/>
    <property type="match status" value="1"/>
</dbReference>
<feature type="domain" description="HIT-type" evidence="15">
    <location>
        <begin position="35"/>
        <end position="69"/>
    </location>
</feature>
<dbReference type="GO" id="GO:0008270">
    <property type="term" value="F:zinc ion binding"/>
    <property type="evidence" value="ECO:0007669"/>
    <property type="project" value="UniProtKB-UniRule"/>
</dbReference>
<dbReference type="Gene3D" id="3.30.60.190">
    <property type="match status" value="1"/>
</dbReference>